<dbReference type="AlphaFoldDB" id="A0A0J6YQ43"/>
<proteinExistence type="predicted"/>
<feature type="compositionally biased region" description="Basic and acidic residues" evidence="1">
    <location>
        <begin position="79"/>
        <end position="88"/>
    </location>
</feature>
<evidence type="ECO:0000313" key="2">
    <source>
        <dbReference type="EMBL" id="KMP09344.1"/>
    </source>
</evidence>
<accession>A0A0J6YQ43</accession>
<name>A0A0J6YQ43_COCIT</name>
<gene>
    <name evidence="2" type="ORF">CIRG_09514</name>
</gene>
<reference evidence="3" key="1">
    <citation type="journal article" date="2010" name="Genome Res.">
        <title>Population genomic sequencing of Coccidioides fungi reveals recent hybridization and transposon control.</title>
        <authorList>
            <person name="Neafsey D.E."/>
            <person name="Barker B.M."/>
            <person name="Sharpton T.J."/>
            <person name="Stajich J.E."/>
            <person name="Park D.J."/>
            <person name="Whiston E."/>
            <person name="Hung C.-Y."/>
            <person name="McMahan C."/>
            <person name="White J."/>
            <person name="Sykes S."/>
            <person name="Heiman D."/>
            <person name="Young S."/>
            <person name="Zeng Q."/>
            <person name="Abouelleil A."/>
            <person name="Aftuck L."/>
            <person name="Bessette D."/>
            <person name="Brown A."/>
            <person name="FitzGerald M."/>
            <person name="Lui A."/>
            <person name="Macdonald J.P."/>
            <person name="Priest M."/>
            <person name="Orbach M.J."/>
            <person name="Galgiani J.N."/>
            <person name="Kirkland T.N."/>
            <person name="Cole G.T."/>
            <person name="Birren B.W."/>
            <person name="Henn M.R."/>
            <person name="Taylor J.W."/>
            <person name="Rounsley S.D."/>
        </authorList>
    </citation>
    <scope>NUCLEOTIDE SEQUENCE [LARGE SCALE GENOMIC DNA]</scope>
    <source>
        <strain evidence="3">RMSCC 2394</strain>
    </source>
</reference>
<dbReference type="EMBL" id="DS028099">
    <property type="protein sequence ID" value="KMP09344.1"/>
    <property type="molecule type" value="Genomic_DNA"/>
</dbReference>
<feature type="region of interest" description="Disordered" evidence="1">
    <location>
        <begin position="74"/>
        <end position="113"/>
    </location>
</feature>
<dbReference type="Proteomes" id="UP000054565">
    <property type="component" value="Unassembled WGS sequence"/>
</dbReference>
<evidence type="ECO:0000313" key="3">
    <source>
        <dbReference type="Proteomes" id="UP000054565"/>
    </source>
</evidence>
<protein>
    <submittedName>
        <fullName evidence="2">Uncharacterized protein</fullName>
    </submittedName>
</protein>
<sequence>MKQPLSSKNQAHQCAVQAKHLGLTFPTIPASCQLRLAVPGPLSTGPINISPSRCPKADRAYYSASLTPFCADSSSEFDSLAKGKDGKGRKPQQSSPRQIQCPSDITFGHWKNL</sequence>
<evidence type="ECO:0000256" key="1">
    <source>
        <dbReference type="SAM" id="MobiDB-lite"/>
    </source>
</evidence>
<organism evidence="2 3">
    <name type="scientific">Coccidioides immitis RMSCC 2394</name>
    <dbReference type="NCBI Taxonomy" id="404692"/>
    <lineage>
        <taxon>Eukaryota</taxon>
        <taxon>Fungi</taxon>
        <taxon>Dikarya</taxon>
        <taxon>Ascomycota</taxon>
        <taxon>Pezizomycotina</taxon>
        <taxon>Eurotiomycetes</taxon>
        <taxon>Eurotiomycetidae</taxon>
        <taxon>Onygenales</taxon>
        <taxon>Onygenaceae</taxon>
        <taxon>Coccidioides</taxon>
    </lineage>
</organism>
<feature type="compositionally biased region" description="Polar residues" evidence="1">
    <location>
        <begin position="91"/>
        <end position="103"/>
    </location>
</feature>